<protein>
    <submittedName>
        <fullName evidence="1">Uncharacterized protein</fullName>
    </submittedName>
</protein>
<keyword evidence="2" id="KW-1185">Reference proteome</keyword>
<dbReference type="AlphaFoldDB" id="A0A919R6A9"/>
<name>A0A919R6A9_9ACTN</name>
<evidence type="ECO:0000313" key="1">
    <source>
        <dbReference type="EMBL" id="GII80058.1"/>
    </source>
</evidence>
<evidence type="ECO:0000313" key="2">
    <source>
        <dbReference type="Proteomes" id="UP000655287"/>
    </source>
</evidence>
<comment type="caution">
    <text evidence="1">The sequence shown here is derived from an EMBL/GenBank/DDBJ whole genome shotgun (WGS) entry which is preliminary data.</text>
</comment>
<sequence length="124" mass="12868">MADPITLAIAGALATGVASTTGEALGQAARDAVATLARRVRERLHARGRAAALEEARADPAAAEPTSRLAGALRQAMDEDPAFAAEVQELWRRVTADGGVANTFTGQARTVVQARDITGDITFN</sequence>
<dbReference type="RefSeq" id="WP_203990343.1">
    <property type="nucleotide sequence ID" value="NZ_BOOU01000068.1"/>
</dbReference>
<proteinExistence type="predicted"/>
<dbReference type="EMBL" id="BOOU01000068">
    <property type="protein sequence ID" value="GII80058.1"/>
    <property type="molecule type" value="Genomic_DNA"/>
</dbReference>
<accession>A0A919R6A9</accession>
<gene>
    <name evidence="1" type="ORF">Sru01_50400</name>
</gene>
<organism evidence="1 2">
    <name type="scientific">Sphaerisporangium rufum</name>
    <dbReference type="NCBI Taxonomy" id="1381558"/>
    <lineage>
        <taxon>Bacteria</taxon>
        <taxon>Bacillati</taxon>
        <taxon>Actinomycetota</taxon>
        <taxon>Actinomycetes</taxon>
        <taxon>Streptosporangiales</taxon>
        <taxon>Streptosporangiaceae</taxon>
        <taxon>Sphaerisporangium</taxon>
    </lineage>
</organism>
<dbReference type="Proteomes" id="UP000655287">
    <property type="component" value="Unassembled WGS sequence"/>
</dbReference>
<reference evidence="1" key="1">
    <citation type="submission" date="2021-01" db="EMBL/GenBank/DDBJ databases">
        <title>Whole genome shotgun sequence of Sphaerisporangium rufum NBRC 109079.</title>
        <authorList>
            <person name="Komaki H."/>
            <person name="Tamura T."/>
        </authorList>
    </citation>
    <scope>NUCLEOTIDE SEQUENCE</scope>
    <source>
        <strain evidence="1">NBRC 109079</strain>
    </source>
</reference>